<evidence type="ECO:0000313" key="2">
    <source>
        <dbReference type="EMBL" id="OAJ66447.1"/>
    </source>
</evidence>
<proteinExistence type="predicted"/>
<accession>A0A1B6VHJ4</accession>
<name>A0A1B6VHJ4_9PROT</name>
<comment type="caution">
    <text evidence="2">The sequence shown here is derived from an EMBL/GenBank/DDBJ whole genome shotgun (WGS) entry which is preliminary data.</text>
</comment>
<sequence length="77" mass="7951">MSQYVTIGGGIIALAFVAWLIWFSYRAGKNNASITTAQAATDSATAITEKAEAMAQAQADKPATEDAVLTRLDGGSA</sequence>
<protein>
    <submittedName>
        <fullName evidence="2">Uncharacterized protein</fullName>
    </submittedName>
</protein>
<dbReference type="EMBL" id="LUTU01000016">
    <property type="protein sequence ID" value="OAJ66447.1"/>
    <property type="molecule type" value="Genomic_DNA"/>
</dbReference>
<feature type="transmembrane region" description="Helical" evidence="1">
    <location>
        <begin position="6"/>
        <end position="25"/>
    </location>
</feature>
<organism evidence="2 3">
    <name type="scientific">Gluconobacter cerinus</name>
    <dbReference type="NCBI Taxonomy" id="38307"/>
    <lineage>
        <taxon>Bacteria</taxon>
        <taxon>Pseudomonadati</taxon>
        <taxon>Pseudomonadota</taxon>
        <taxon>Alphaproteobacteria</taxon>
        <taxon>Acetobacterales</taxon>
        <taxon>Acetobacteraceae</taxon>
        <taxon>Gluconobacter</taxon>
    </lineage>
</organism>
<dbReference type="OrthoDB" id="7283419at2"/>
<evidence type="ECO:0000313" key="3">
    <source>
        <dbReference type="Proteomes" id="UP000077786"/>
    </source>
</evidence>
<keyword evidence="1" id="KW-1133">Transmembrane helix</keyword>
<dbReference type="PATRIC" id="fig|38307.3.peg.3098"/>
<dbReference type="RefSeq" id="WP_064275385.1">
    <property type="nucleotide sequence ID" value="NZ_LUTU01000016.1"/>
</dbReference>
<keyword evidence="1" id="KW-0812">Transmembrane</keyword>
<dbReference type="Proteomes" id="UP000077786">
    <property type="component" value="Unassembled WGS sequence"/>
</dbReference>
<dbReference type="AlphaFoldDB" id="A0A1B6VHJ4"/>
<reference evidence="2 3" key="1">
    <citation type="submission" date="2016-03" db="EMBL/GenBank/DDBJ databases">
        <title>Draft genome sequence of Gluconobacter cerinus strain CECT 9110.</title>
        <authorList>
            <person name="Sainz F."/>
            <person name="Mas A."/>
            <person name="Torija M.J."/>
        </authorList>
    </citation>
    <scope>NUCLEOTIDE SEQUENCE [LARGE SCALE GENOMIC DNA]</scope>
    <source>
        <strain evidence="2 3">CECT 9110</strain>
    </source>
</reference>
<keyword evidence="1" id="KW-0472">Membrane</keyword>
<gene>
    <name evidence="2" type="ORF">A0123_02962</name>
</gene>
<evidence type="ECO:0000256" key="1">
    <source>
        <dbReference type="SAM" id="Phobius"/>
    </source>
</evidence>